<gene>
    <name evidence="2" type="ORF">O181_012457</name>
</gene>
<organism evidence="2 3">
    <name type="scientific">Austropuccinia psidii MF-1</name>
    <dbReference type="NCBI Taxonomy" id="1389203"/>
    <lineage>
        <taxon>Eukaryota</taxon>
        <taxon>Fungi</taxon>
        <taxon>Dikarya</taxon>
        <taxon>Basidiomycota</taxon>
        <taxon>Pucciniomycotina</taxon>
        <taxon>Pucciniomycetes</taxon>
        <taxon>Pucciniales</taxon>
        <taxon>Sphaerophragmiaceae</taxon>
        <taxon>Austropuccinia</taxon>
    </lineage>
</organism>
<evidence type="ECO:0000313" key="3">
    <source>
        <dbReference type="Proteomes" id="UP000765509"/>
    </source>
</evidence>
<dbReference type="Proteomes" id="UP000765509">
    <property type="component" value="Unassembled WGS sequence"/>
</dbReference>
<protein>
    <recommendedName>
        <fullName evidence="1">Retrovirus-related Pol polyprotein from transposon TNT 1-94-like beta-barrel domain-containing protein</fullName>
    </recommendedName>
</protein>
<evidence type="ECO:0000259" key="1">
    <source>
        <dbReference type="Pfam" id="PF22936"/>
    </source>
</evidence>
<sequence length="299" mass="34334">MAEYSIKLAEKYKLSGSNFFDWKVRMKSILTFKKLYAFPTGTEDPDTASERRDLPFEIICINCDVKIAAQFSAEANNDPMALWTSIDKYYQPKTTRNQTTYLKRIFLTHLQKKELRAYIVRTEDDEATEKALSVQRNKNQNKCKTINRGSNTYHNPLAQHSEEECWKLHPEKRPKFDKPVKALLAKKIPSAVLSFVLDSGATTSMVNQLEFFQSIEMKDQEIKLADGSIIKALGCGTIQFKFQTIILTFSNTLYIPSLAPNLISMTTFLRTHHIIKLLNKDEFEVVDRNMKQILTGSLA</sequence>
<accession>A0A9Q3BXR3</accession>
<evidence type="ECO:0000313" key="2">
    <source>
        <dbReference type="EMBL" id="MBW0472742.1"/>
    </source>
</evidence>
<dbReference type="AlphaFoldDB" id="A0A9Q3BXR3"/>
<dbReference type="InterPro" id="IPR054722">
    <property type="entry name" value="PolX-like_BBD"/>
</dbReference>
<keyword evidence="3" id="KW-1185">Reference proteome</keyword>
<dbReference type="Pfam" id="PF22936">
    <property type="entry name" value="Pol_BBD"/>
    <property type="match status" value="1"/>
</dbReference>
<dbReference type="EMBL" id="AVOT02003187">
    <property type="protein sequence ID" value="MBW0472742.1"/>
    <property type="molecule type" value="Genomic_DNA"/>
</dbReference>
<comment type="caution">
    <text evidence="2">The sequence shown here is derived from an EMBL/GenBank/DDBJ whole genome shotgun (WGS) entry which is preliminary data.</text>
</comment>
<reference evidence="2" key="1">
    <citation type="submission" date="2021-03" db="EMBL/GenBank/DDBJ databases">
        <title>Draft genome sequence of rust myrtle Austropuccinia psidii MF-1, a brazilian biotype.</title>
        <authorList>
            <person name="Quecine M.C."/>
            <person name="Pachon D.M.R."/>
            <person name="Bonatelli M.L."/>
            <person name="Correr F.H."/>
            <person name="Franceschini L.M."/>
            <person name="Leite T.F."/>
            <person name="Margarido G.R.A."/>
            <person name="Almeida C.A."/>
            <person name="Ferrarezi J.A."/>
            <person name="Labate C.A."/>
        </authorList>
    </citation>
    <scope>NUCLEOTIDE SEQUENCE</scope>
    <source>
        <strain evidence="2">MF-1</strain>
    </source>
</reference>
<proteinExistence type="predicted"/>
<name>A0A9Q3BXR3_9BASI</name>
<dbReference type="OrthoDB" id="2663223at2759"/>
<feature type="domain" description="Retrovirus-related Pol polyprotein from transposon TNT 1-94-like beta-barrel" evidence="1">
    <location>
        <begin position="195"/>
        <end position="268"/>
    </location>
</feature>